<name>A0AA39UVF4_9AGAR</name>
<reference evidence="1" key="1">
    <citation type="submission" date="2023-06" db="EMBL/GenBank/DDBJ databases">
        <authorList>
            <consortium name="Lawrence Berkeley National Laboratory"/>
            <person name="Ahrendt S."/>
            <person name="Sahu N."/>
            <person name="Indic B."/>
            <person name="Wong-Bajracharya J."/>
            <person name="Merenyi Z."/>
            <person name="Ke H.-M."/>
            <person name="Monk M."/>
            <person name="Kocsube S."/>
            <person name="Drula E."/>
            <person name="Lipzen A."/>
            <person name="Balint B."/>
            <person name="Henrissat B."/>
            <person name="Andreopoulos B."/>
            <person name="Martin F.M."/>
            <person name="Harder C.B."/>
            <person name="Rigling D."/>
            <person name="Ford K.L."/>
            <person name="Foster G.D."/>
            <person name="Pangilinan J."/>
            <person name="Papanicolaou A."/>
            <person name="Barry K."/>
            <person name="LaButti K."/>
            <person name="Viragh M."/>
            <person name="Koriabine M."/>
            <person name="Yan M."/>
            <person name="Riley R."/>
            <person name="Champramary S."/>
            <person name="Plett K.L."/>
            <person name="Tsai I.J."/>
            <person name="Slot J."/>
            <person name="Sipos G."/>
            <person name="Plett J."/>
            <person name="Nagy L.G."/>
            <person name="Grigoriev I.V."/>
        </authorList>
    </citation>
    <scope>NUCLEOTIDE SEQUENCE</scope>
    <source>
        <strain evidence="1">HWK02</strain>
    </source>
</reference>
<gene>
    <name evidence="1" type="ORF">EDD18DRAFT_1061131</name>
</gene>
<organism evidence="1 2">
    <name type="scientific">Armillaria luteobubalina</name>
    <dbReference type="NCBI Taxonomy" id="153913"/>
    <lineage>
        <taxon>Eukaryota</taxon>
        <taxon>Fungi</taxon>
        <taxon>Dikarya</taxon>
        <taxon>Basidiomycota</taxon>
        <taxon>Agaricomycotina</taxon>
        <taxon>Agaricomycetes</taxon>
        <taxon>Agaricomycetidae</taxon>
        <taxon>Agaricales</taxon>
        <taxon>Marasmiineae</taxon>
        <taxon>Physalacriaceae</taxon>
        <taxon>Armillaria</taxon>
    </lineage>
</organism>
<dbReference type="EMBL" id="JAUEPU010000002">
    <property type="protein sequence ID" value="KAK0504942.1"/>
    <property type="molecule type" value="Genomic_DNA"/>
</dbReference>
<evidence type="ECO:0000313" key="2">
    <source>
        <dbReference type="Proteomes" id="UP001175228"/>
    </source>
</evidence>
<dbReference type="Proteomes" id="UP001175228">
    <property type="component" value="Unassembled WGS sequence"/>
</dbReference>
<comment type="caution">
    <text evidence="1">The sequence shown here is derived from an EMBL/GenBank/DDBJ whole genome shotgun (WGS) entry which is preliminary data.</text>
</comment>
<dbReference type="AlphaFoldDB" id="A0AA39UVF4"/>
<protein>
    <submittedName>
        <fullName evidence="1">Uncharacterized protein</fullName>
    </submittedName>
</protein>
<proteinExistence type="predicted"/>
<keyword evidence="2" id="KW-1185">Reference proteome</keyword>
<accession>A0AA39UVF4</accession>
<evidence type="ECO:0000313" key="1">
    <source>
        <dbReference type="EMBL" id="KAK0504942.1"/>
    </source>
</evidence>
<sequence length="49" mass="5834">IDLDCCRGTEAPYVMILRVKSLEGLIILQKFQKSHIDRRQSEDYCKEQY</sequence>
<feature type="non-terminal residue" evidence="1">
    <location>
        <position position="1"/>
    </location>
</feature>